<dbReference type="PANTHER" id="PTHR20842">
    <property type="entry name" value="PROTEASE S51 ALPHA-ASPARTYL DIPEPTIDASE"/>
    <property type="match status" value="1"/>
</dbReference>
<dbReference type="Pfam" id="PF03575">
    <property type="entry name" value="Peptidase_S51"/>
    <property type="match status" value="1"/>
</dbReference>
<evidence type="ECO:0000256" key="2">
    <source>
        <dbReference type="ARBA" id="ARBA00022670"/>
    </source>
</evidence>
<dbReference type="SUPFAM" id="SSF52317">
    <property type="entry name" value="Class I glutamine amidotransferase-like"/>
    <property type="match status" value="1"/>
</dbReference>
<evidence type="ECO:0000256" key="3">
    <source>
        <dbReference type="ARBA" id="ARBA00022801"/>
    </source>
</evidence>
<evidence type="ECO:0000313" key="5">
    <source>
        <dbReference type="EMBL" id="WGW12071.1"/>
    </source>
</evidence>
<dbReference type="InterPro" id="IPR005320">
    <property type="entry name" value="Peptidase_S51"/>
</dbReference>
<evidence type="ECO:0000256" key="1">
    <source>
        <dbReference type="ARBA" id="ARBA00006534"/>
    </source>
</evidence>
<evidence type="ECO:0000256" key="4">
    <source>
        <dbReference type="ARBA" id="ARBA00022825"/>
    </source>
</evidence>
<keyword evidence="3 5" id="KW-0378">Hydrolase</keyword>
<keyword evidence="6" id="KW-1185">Reference proteome</keyword>
<dbReference type="GO" id="GO:0016805">
    <property type="term" value="F:dipeptidase activity"/>
    <property type="evidence" value="ECO:0007669"/>
    <property type="project" value="UniProtKB-KW"/>
</dbReference>
<dbReference type="EC" id="3.4.13.21" evidence="5"/>
<reference evidence="5 6" key="1">
    <citation type="submission" date="2023-05" db="EMBL/GenBank/DDBJ databases">
        <title>Lithophilousrod everest ZFBP1038 complete genpme.</title>
        <authorList>
            <person name="Tian M."/>
        </authorList>
    </citation>
    <scope>NUCLEOTIDE SEQUENCE [LARGE SCALE GENOMIC DNA]</scope>
    <source>
        <strain evidence="5 6">ZFBP1038</strain>
    </source>
</reference>
<keyword evidence="4" id="KW-0720">Serine protease</keyword>
<dbReference type="InterPro" id="IPR029062">
    <property type="entry name" value="Class_I_gatase-like"/>
</dbReference>
<evidence type="ECO:0000313" key="6">
    <source>
        <dbReference type="Proteomes" id="UP001209083"/>
    </source>
</evidence>
<organism evidence="5 6">
    <name type="scientific">Saxibacter everestensis</name>
    <dbReference type="NCBI Taxonomy" id="2909229"/>
    <lineage>
        <taxon>Bacteria</taxon>
        <taxon>Bacillati</taxon>
        <taxon>Actinomycetota</taxon>
        <taxon>Actinomycetes</taxon>
        <taxon>Micrococcales</taxon>
        <taxon>Brevibacteriaceae</taxon>
        <taxon>Saxibacter</taxon>
    </lineage>
</organism>
<comment type="similarity">
    <text evidence="1">Belongs to the peptidase S51 family.</text>
</comment>
<dbReference type="Proteomes" id="UP001209083">
    <property type="component" value="Chromosome"/>
</dbReference>
<dbReference type="CDD" id="cd03146">
    <property type="entry name" value="GAT1_Peptidase_E"/>
    <property type="match status" value="1"/>
</dbReference>
<gene>
    <name evidence="5" type="primary">pepE</name>
    <name evidence="5" type="ORF">LWF01_18630</name>
</gene>
<dbReference type="PANTHER" id="PTHR20842:SF0">
    <property type="entry name" value="ALPHA-ASPARTYL DIPEPTIDASE"/>
    <property type="match status" value="1"/>
</dbReference>
<dbReference type="EMBL" id="CP090958">
    <property type="protein sequence ID" value="WGW12071.1"/>
    <property type="molecule type" value="Genomic_DNA"/>
</dbReference>
<dbReference type="Gene3D" id="3.40.50.880">
    <property type="match status" value="1"/>
</dbReference>
<name>A0ABY8QV08_9MICO</name>
<keyword evidence="5" id="KW-0224">Dipeptidase</keyword>
<keyword evidence="2" id="KW-0645">Protease</keyword>
<sequence>MELLLLSNSTNKGDDYLGHAKALVEDFLAGIPELLFIPFALADHDGYTRTVQEALPFTSVRGIHDAPDPAAALAEAEAVFVGGGNTFRLTKTLQETALLAALRLAVRSGTTRYIGASAGTNIAAPTLRTTNDMPIVEPPSFETLGLVPFQINPHFLDADPSSTHAGESRETRLSEYLEENDIPVLGLREGTHLRVQADVAQDDRIVNVQAAVAGKAVSNASGPAVVFTRAAAPREVAGDVSWLFGQFDREPLGS</sequence>
<dbReference type="RefSeq" id="WP_349638869.1">
    <property type="nucleotide sequence ID" value="NZ_CP090958.1"/>
</dbReference>
<proteinExistence type="inferred from homology"/>
<dbReference type="NCBIfam" id="NF003642">
    <property type="entry name" value="PRK05282.1"/>
    <property type="match status" value="1"/>
</dbReference>
<accession>A0ABY8QV08</accession>
<protein>
    <submittedName>
        <fullName evidence="5">Dipeptidase PepE</fullName>
        <ecNumber evidence="5">3.4.13.21</ecNumber>
    </submittedName>
</protein>